<evidence type="ECO:0000256" key="5">
    <source>
        <dbReference type="ARBA" id="ARBA00012903"/>
    </source>
</evidence>
<comment type="function">
    <text evidence="1">Negative regulator of epidermal growth factor receptor (EGFR) signaling.</text>
</comment>
<dbReference type="PROSITE" id="PS51339">
    <property type="entry name" value="PPASE_MYOTUBULARIN"/>
    <property type="match status" value="1"/>
</dbReference>
<dbReference type="GO" id="GO:0052629">
    <property type="term" value="F:phosphatidylinositol-3,5-bisphosphate 3-phosphatase activity"/>
    <property type="evidence" value="ECO:0007669"/>
    <property type="project" value="UniProtKB-EC"/>
</dbReference>
<dbReference type="EMBL" id="GFAC01003488">
    <property type="protein sequence ID" value="JAT95700.1"/>
    <property type="molecule type" value="mRNA"/>
</dbReference>
<evidence type="ECO:0000256" key="3">
    <source>
        <dbReference type="ARBA" id="ARBA00007471"/>
    </source>
</evidence>
<dbReference type="GO" id="GO:0005829">
    <property type="term" value="C:cytosol"/>
    <property type="evidence" value="ECO:0007669"/>
    <property type="project" value="UniProtKB-ARBA"/>
</dbReference>
<dbReference type="InterPro" id="IPR013083">
    <property type="entry name" value="Znf_RING/FYVE/PHD"/>
</dbReference>
<dbReference type="PANTHER" id="PTHR10807">
    <property type="entry name" value="MYOTUBULARIN-RELATED"/>
    <property type="match status" value="1"/>
</dbReference>
<feature type="region of interest" description="Disordered" evidence="18">
    <location>
        <begin position="595"/>
        <end position="682"/>
    </location>
</feature>
<keyword evidence="9" id="KW-0378">Hydrolase</keyword>
<evidence type="ECO:0000256" key="8">
    <source>
        <dbReference type="ARBA" id="ARBA00022771"/>
    </source>
</evidence>
<feature type="active site" description="Phosphocysteine intermediate" evidence="14">
    <location>
        <position position="427"/>
    </location>
</feature>
<evidence type="ECO:0000256" key="11">
    <source>
        <dbReference type="ARBA" id="ARBA00023098"/>
    </source>
</evidence>
<dbReference type="GO" id="GO:0016020">
    <property type="term" value="C:membrane"/>
    <property type="evidence" value="ECO:0007669"/>
    <property type="project" value="UniProtKB-SubCell"/>
</dbReference>
<dbReference type="InterPro" id="IPR010569">
    <property type="entry name" value="Myotubularin-like_Pase_dom"/>
</dbReference>
<dbReference type="InterPro" id="IPR017455">
    <property type="entry name" value="Znf_FYVE-rel"/>
</dbReference>
<feature type="compositionally biased region" description="Low complexity" evidence="18">
    <location>
        <begin position="711"/>
        <end position="738"/>
    </location>
</feature>
<dbReference type="SUPFAM" id="SSF50729">
    <property type="entry name" value="PH domain-like"/>
    <property type="match status" value="1"/>
</dbReference>
<dbReference type="PROSITE" id="PS00518">
    <property type="entry name" value="ZF_RING_1"/>
    <property type="match status" value="1"/>
</dbReference>
<feature type="domain" description="Myotubularin phosphatase" evidence="20">
    <location>
        <begin position="167"/>
        <end position="589"/>
    </location>
</feature>
<feature type="binding site" evidence="15">
    <location>
        <begin position="340"/>
        <end position="343"/>
    </location>
    <ligand>
        <name>substrate</name>
    </ligand>
</feature>
<dbReference type="GO" id="GO:0019903">
    <property type="term" value="F:protein phosphatase binding"/>
    <property type="evidence" value="ECO:0007669"/>
    <property type="project" value="TreeGrafter"/>
</dbReference>
<sequence>MEDGEGSPPGDGEGGTPSSFLNLTGSEAYPKRALVSDDPSLVVPFPCLPGEAVEFLGRSTQGVVALSSYRFFLAGPEQQVNLPLGLLEAVECRDIFYLHLICKDARSFRCSFATNEDCQKWLRRLTNAIQLPKRLDDLFAFRFYLYCREERYDDLFSFLKSDRPSLDKDTSLLHQECKRMGFDTDLGGTWKITSINETFKVCSSYPRYLIVPTSVPDQDLETVASFRYSRRIPTVVWRHHLYGTVIARSAQPEVGWLGWRSPQDENLIQAIADACSIDPGPAIGNGLESLPDDQRLDSDVSDLSLLNGGLTASMHFEPRPAPQRKMLILDARSYAAAVANRAKGGGCECPEYYPNCEVQFMGLANIHSIRKSFHAARALCSSTADPSSWMSNLESSKWLHHLSGLLKASLMVANAVDLERRPVLVHCSDGWDRTPQIVALAELMLDPYYRTIDGFQVLVEKEWLEFGHKFGDRCGNSATAEDLGERCPVFLQWLDCVHQLLAQFPCSFQFNQQYLVKLAQHTYSGLFGDFLGNSAMERQKEAVATRTFSVWNFLKARPEQYLNYLYSHTDQVLRPQCQVRDLHFWSEVYLQPSTGLLSQGPPSTPPSEAPEPAEETPPEPTGSSDVSNLVKTKSVDSLFAGSQSEQSPPAEKHQRRLSDPSLKGLQPSDMHGHDEATTQSPICRRSLSNGALYVSHEEEVAPEKSSKTADAAAESGSAQETEQQQEQQKQQQVASSIEDSTDTLVSEVGETQALAMAEEAVEEQREKDGEDTVEAASVLQRQAHLLSNTASTSTTDISSSAVFPFSELPVEDVAPNKCPYWLAHKNGENLLAATRSSLARAAANGRGSHYSTPLHSRTPSSGFPATPCDDRLLLDPVASRTAAAPLQQQFDVDGMACPVDALQQRMHQMVLDHEAKIESLENELRRARLALERCSFLHVNGKEALESLEDAQLGLDCSGEPPWGGCQDGSSSSELSWEQVDERDARATLWVPDHAASHCRGCNAEFWIGRRKHHCRNCGHVFCNHCASQLHPVPHEQLSQPVRVCGSCFESLRSRPCRPSALLPANTHSERLLAKTQLAAAST</sequence>
<dbReference type="EC" id="3.1.3.95" evidence="5"/>
<keyword evidence="7" id="KW-0479">Metal-binding</keyword>
<dbReference type="GO" id="GO:0046474">
    <property type="term" value="P:glycerophospholipid biosynthetic process"/>
    <property type="evidence" value="ECO:0007669"/>
    <property type="project" value="UniProtKB-ARBA"/>
</dbReference>
<dbReference type="InterPro" id="IPR011011">
    <property type="entry name" value="Znf_FYVE_PHD"/>
</dbReference>
<dbReference type="InterPro" id="IPR046978">
    <property type="entry name" value="MTMR4_FYVE"/>
</dbReference>
<evidence type="ECO:0000259" key="20">
    <source>
        <dbReference type="PROSITE" id="PS51339"/>
    </source>
</evidence>
<dbReference type="GO" id="GO:0046856">
    <property type="term" value="P:phosphatidylinositol dephosphorylation"/>
    <property type="evidence" value="ECO:0007669"/>
    <property type="project" value="UniProtKB-ARBA"/>
</dbReference>
<dbReference type="InterPro" id="IPR003595">
    <property type="entry name" value="Tyr_Pase_cat"/>
</dbReference>
<feature type="domain" description="FYVE-type" evidence="19">
    <location>
        <begin position="993"/>
        <end position="1053"/>
    </location>
</feature>
<feature type="binding site" evidence="15">
    <location>
        <begin position="365"/>
        <end position="366"/>
    </location>
    <ligand>
        <name>substrate</name>
    </ligand>
</feature>
<evidence type="ECO:0000256" key="9">
    <source>
        <dbReference type="ARBA" id="ARBA00022801"/>
    </source>
</evidence>
<evidence type="ECO:0000256" key="14">
    <source>
        <dbReference type="PIRSR" id="PIRSR630564-1"/>
    </source>
</evidence>
<dbReference type="GO" id="GO:0010506">
    <property type="term" value="P:regulation of autophagy"/>
    <property type="evidence" value="ECO:0007669"/>
    <property type="project" value="TreeGrafter"/>
</dbReference>
<keyword evidence="10" id="KW-0862">Zinc</keyword>
<dbReference type="PROSITE" id="PS50178">
    <property type="entry name" value="ZF_FYVE"/>
    <property type="match status" value="1"/>
</dbReference>
<accession>A0A1E1X8V4</accession>
<feature type="region of interest" description="Disordered" evidence="18">
    <location>
        <begin position="1"/>
        <end position="21"/>
    </location>
</feature>
<name>A0A1E1X8V4_9ACAR</name>
<dbReference type="FunFam" id="3.30.40.10:FF:000073">
    <property type="entry name" value="myotubularin-related protein 4 isoform X2"/>
    <property type="match status" value="1"/>
</dbReference>
<evidence type="ECO:0000256" key="7">
    <source>
        <dbReference type="ARBA" id="ARBA00022723"/>
    </source>
</evidence>
<keyword evidence="17" id="KW-0175">Coiled coil</keyword>
<dbReference type="SMART" id="SM00404">
    <property type="entry name" value="PTPc_motif"/>
    <property type="match status" value="1"/>
</dbReference>
<comment type="subcellular location">
    <subcellularLocation>
        <location evidence="2">Membrane</location>
    </subcellularLocation>
</comment>
<dbReference type="Pfam" id="PF01363">
    <property type="entry name" value="FYVE"/>
    <property type="match status" value="1"/>
</dbReference>
<feature type="region of interest" description="Disordered" evidence="18">
    <location>
        <begin position="696"/>
        <end position="743"/>
    </location>
</feature>
<dbReference type="SUPFAM" id="SSF52799">
    <property type="entry name" value="(Phosphotyrosine protein) phosphatases II"/>
    <property type="match status" value="1"/>
</dbReference>
<feature type="coiled-coil region" evidence="17">
    <location>
        <begin position="903"/>
        <end position="937"/>
    </location>
</feature>
<dbReference type="GO" id="GO:0061952">
    <property type="term" value="P:midbody abscission"/>
    <property type="evidence" value="ECO:0007669"/>
    <property type="project" value="UniProtKB-ARBA"/>
</dbReference>
<feature type="compositionally biased region" description="Polar residues" evidence="18">
    <location>
        <begin position="621"/>
        <end position="631"/>
    </location>
</feature>
<evidence type="ECO:0000313" key="21">
    <source>
        <dbReference type="EMBL" id="JAT95700.1"/>
    </source>
</evidence>
<dbReference type="SMART" id="SM00064">
    <property type="entry name" value="FYVE"/>
    <property type="match status" value="1"/>
</dbReference>
<evidence type="ECO:0000256" key="17">
    <source>
        <dbReference type="SAM" id="Coils"/>
    </source>
</evidence>
<dbReference type="GO" id="GO:0060090">
    <property type="term" value="F:molecular adaptor activity"/>
    <property type="evidence" value="ECO:0007669"/>
    <property type="project" value="UniProtKB-ARBA"/>
</dbReference>
<dbReference type="CDD" id="cd15733">
    <property type="entry name" value="FYVE_MTMR4"/>
    <property type="match status" value="1"/>
</dbReference>
<dbReference type="InterPro" id="IPR030564">
    <property type="entry name" value="Myotubularin"/>
</dbReference>
<dbReference type="InterPro" id="IPR016130">
    <property type="entry name" value="Tyr_Pase_AS"/>
</dbReference>
<evidence type="ECO:0000256" key="15">
    <source>
        <dbReference type="PIRSR" id="PIRSR630564-2"/>
    </source>
</evidence>
<dbReference type="GO" id="GO:0004721">
    <property type="term" value="F:phosphoprotein phosphatase activity"/>
    <property type="evidence" value="ECO:0007669"/>
    <property type="project" value="UniProtKB-ARBA"/>
</dbReference>
<evidence type="ECO:0000256" key="12">
    <source>
        <dbReference type="ARBA" id="ARBA00023136"/>
    </source>
</evidence>
<feature type="binding site" evidence="15">
    <location>
        <begin position="427"/>
        <end position="433"/>
    </location>
    <ligand>
        <name>substrate</name>
    </ligand>
</feature>
<keyword evidence="8 16" id="KW-0863">Zinc-finger</keyword>
<dbReference type="InterPro" id="IPR017907">
    <property type="entry name" value="Znf_RING_CS"/>
</dbReference>
<dbReference type="Pfam" id="PF06602">
    <property type="entry name" value="Myotub-related"/>
    <property type="match status" value="1"/>
</dbReference>
<comment type="similarity">
    <text evidence="3">Belongs to the protein-tyrosine phosphatase family. Non-receptor class myotubularin subfamily.</text>
</comment>
<comment type="similarity">
    <text evidence="4">Belongs to the lst-2 family.</text>
</comment>
<dbReference type="GO" id="GO:0008270">
    <property type="term" value="F:zinc ion binding"/>
    <property type="evidence" value="ECO:0007669"/>
    <property type="project" value="UniProtKB-KW"/>
</dbReference>
<dbReference type="SUPFAM" id="SSF57903">
    <property type="entry name" value="FYVE/PHD zinc finger"/>
    <property type="match status" value="1"/>
</dbReference>
<reference evidence="21" key="1">
    <citation type="journal article" date="2017" name="Front. Cell. Infect. Microbiol.">
        <title>The Distinct Transcriptional Response of the Midgut of Amblyomma sculptum and Amblyomma aureolatum Ticks to Rickettsia rickettsii Correlates to Their Differences in Susceptibility to Infection.</title>
        <authorList>
            <person name="Martins L.A."/>
            <person name="Galletti M.F.B.M."/>
            <person name="Ribeiro J.M."/>
            <person name="Fujita A."/>
            <person name="Costa F.B."/>
            <person name="Labruna M.B."/>
            <person name="Daffre S."/>
            <person name="Fogaca A.C."/>
        </authorList>
    </citation>
    <scope>NUCLEOTIDE SEQUENCE</scope>
</reference>
<evidence type="ECO:0000256" key="4">
    <source>
        <dbReference type="ARBA" id="ARBA00008755"/>
    </source>
</evidence>
<evidence type="ECO:0000256" key="18">
    <source>
        <dbReference type="SAM" id="MobiDB-lite"/>
    </source>
</evidence>
<proteinExistence type="evidence at transcript level"/>
<evidence type="ECO:0000256" key="10">
    <source>
        <dbReference type="ARBA" id="ARBA00022833"/>
    </source>
</evidence>
<dbReference type="AlphaFoldDB" id="A0A1E1X8V4"/>
<keyword evidence="12" id="KW-0472">Membrane</keyword>
<evidence type="ECO:0000256" key="1">
    <source>
        <dbReference type="ARBA" id="ARBA00003580"/>
    </source>
</evidence>
<dbReference type="PANTHER" id="PTHR10807:SF75">
    <property type="entry name" value="PHOSPHATIDYLINOSITOL-3-PHOSPHATE PHOSPHATASE"/>
    <property type="match status" value="1"/>
</dbReference>
<evidence type="ECO:0000259" key="19">
    <source>
        <dbReference type="PROSITE" id="PS50178"/>
    </source>
</evidence>
<dbReference type="Gene3D" id="3.30.40.10">
    <property type="entry name" value="Zinc/RING finger domain, C3HC4 (zinc finger)"/>
    <property type="match status" value="1"/>
</dbReference>
<dbReference type="PROSITE" id="PS00383">
    <property type="entry name" value="TYR_PHOSPHATASE_1"/>
    <property type="match status" value="1"/>
</dbReference>
<dbReference type="GO" id="GO:0004438">
    <property type="term" value="F:phosphatidylinositol-3-phosphate phosphatase activity"/>
    <property type="evidence" value="ECO:0007669"/>
    <property type="project" value="TreeGrafter"/>
</dbReference>
<protein>
    <recommendedName>
        <fullName evidence="6">Lateral signaling target protein 2 homolog</fullName>
        <ecNumber evidence="5">3.1.3.95</ecNumber>
    </recommendedName>
    <alternativeName>
        <fullName evidence="13">Phosphatidylinositol-3,5-bisphosphate 3-phosphatase</fullName>
    </alternativeName>
</protein>
<evidence type="ECO:0000256" key="16">
    <source>
        <dbReference type="PROSITE-ProRule" id="PRU00091"/>
    </source>
</evidence>
<keyword evidence="11" id="KW-0443">Lipid metabolism</keyword>
<evidence type="ECO:0000256" key="6">
    <source>
        <dbReference type="ARBA" id="ARBA00019870"/>
    </source>
</evidence>
<evidence type="ECO:0000256" key="2">
    <source>
        <dbReference type="ARBA" id="ARBA00004370"/>
    </source>
</evidence>
<dbReference type="InterPro" id="IPR000306">
    <property type="entry name" value="Znf_FYVE"/>
</dbReference>
<organism evidence="21">
    <name type="scientific">Amblyomma aureolatum</name>
    <dbReference type="NCBI Taxonomy" id="187763"/>
    <lineage>
        <taxon>Eukaryota</taxon>
        <taxon>Metazoa</taxon>
        <taxon>Ecdysozoa</taxon>
        <taxon>Arthropoda</taxon>
        <taxon>Chelicerata</taxon>
        <taxon>Arachnida</taxon>
        <taxon>Acari</taxon>
        <taxon>Parasitiformes</taxon>
        <taxon>Ixodida</taxon>
        <taxon>Ixodoidea</taxon>
        <taxon>Ixodidae</taxon>
        <taxon>Amblyomminae</taxon>
        <taxon>Amblyomma</taxon>
    </lineage>
</organism>
<dbReference type="InterPro" id="IPR029021">
    <property type="entry name" value="Prot-tyrosine_phosphatase-like"/>
</dbReference>
<evidence type="ECO:0000256" key="13">
    <source>
        <dbReference type="ARBA" id="ARBA00032571"/>
    </source>
</evidence>
<feature type="compositionally biased region" description="Basic and acidic residues" evidence="18">
    <location>
        <begin position="696"/>
        <end position="707"/>
    </location>
</feature>